<comment type="caution">
    <text evidence="2">The sequence shown here is derived from an EMBL/GenBank/DDBJ whole genome shotgun (WGS) entry which is preliminary data.</text>
</comment>
<dbReference type="Gene3D" id="1.10.10.630">
    <property type="entry name" value="DnaD domain-like"/>
    <property type="match status" value="1"/>
</dbReference>
<protein>
    <recommendedName>
        <fullName evidence="1">DnaB/C C-terminal domain-containing protein</fullName>
    </recommendedName>
</protein>
<dbReference type="InterPro" id="IPR006343">
    <property type="entry name" value="DnaB/C_C"/>
</dbReference>
<dbReference type="AlphaFoldDB" id="X1R3P7"/>
<dbReference type="NCBIfam" id="TIGR01446">
    <property type="entry name" value="DnaD_dom"/>
    <property type="match status" value="1"/>
</dbReference>
<feature type="non-terminal residue" evidence="2">
    <location>
        <position position="1"/>
    </location>
</feature>
<evidence type="ECO:0000259" key="1">
    <source>
        <dbReference type="Pfam" id="PF07261"/>
    </source>
</evidence>
<organism evidence="2">
    <name type="scientific">marine sediment metagenome</name>
    <dbReference type="NCBI Taxonomy" id="412755"/>
    <lineage>
        <taxon>unclassified sequences</taxon>
        <taxon>metagenomes</taxon>
        <taxon>ecological metagenomes</taxon>
    </lineage>
</organism>
<dbReference type="Pfam" id="PF07261">
    <property type="entry name" value="DnaB_2"/>
    <property type="match status" value="1"/>
</dbReference>
<accession>X1R3P7</accession>
<feature type="domain" description="DnaB/C C-terminal" evidence="1">
    <location>
        <begin position="1"/>
        <end position="57"/>
    </location>
</feature>
<gene>
    <name evidence="2" type="ORF">S12H4_20436</name>
</gene>
<sequence>FEDNIGMITPRIADELREAEKLYPKTWIRDAIKEAVNQNKRKWSYISAILERWSSEGKESGAYKRDLKKTGPEKYIKQKYGHMFRR</sequence>
<proteinExistence type="predicted"/>
<reference evidence="2" key="1">
    <citation type="journal article" date="2014" name="Front. Microbiol.">
        <title>High frequency of phylogenetically diverse reductive dehalogenase-homologous genes in deep subseafloor sedimentary metagenomes.</title>
        <authorList>
            <person name="Kawai M."/>
            <person name="Futagami T."/>
            <person name="Toyoda A."/>
            <person name="Takaki Y."/>
            <person name="Nishi S."/>
            <person name="Hori S."/>
            <person name="Arai W."/>
            <person name="Tsubouchi T."/>
            <person name="Morono Y."/>
            <person name="Uchiyama I."/>
            <person name="Ito T."/>
            <person name="Fujiyama A."/>
            <person name="Inagaki F."/>
            <person name="Takami H."/>
        </authorList>
    </citation>
    <scope>NUCLEOTIDE SEQUENCE</scope>
    <source>
        <strain evidence="2">Expedition CK06-06</strain>
    </source>
</reference>
<dbReference type="EMBL" id="BARW01010367">
    <property type="protein sequence ID" value="GAI75362.1"/>
    <property type="molecule type" value="Genomic_DNA"/>
</dbReference>
<dbReference type="InterPro" id="IPR034829">
    <property type="entry name" value="DnaD-like_sf"/>
</dbReference>
<evidence type="ECO:0000313" key="2">
    <source>
        <dbReference type="EMBL" id="GAI75362.1"/>
    </source>
</evidence>
<name>X1R3P7_9ZZZZ</name>
<dbReference type="SUPFAM" id="SSF158499">
    <property type="entry name" value="DnaD domain-like"/>
    <property type="match status" value="1"/>
</dbReference>